<dbReference type="PANTHER" id="PTHR33444">
    <property type="entry name" value="SI:DKEY-19B23.12-RELATED"/>
    <property type="match status" value="1"/>
</dbReference>
<feature type="transmembrane region" description="Helical" evidence="1">
    <location>
        <begin position="22"/>
        <end position="49"/>
    </location>
</feature>
<dbReference type="Proteomes" id="UP000663891">
    <property type="component" value="Unassembled WGS sequence"/>
</dbReference>
<reference evidence="2" key="1">
    <citation type="submission" date="2021-02" db="EMBL/GenBank/DDBJ databases">
        <authorList>
            <person name="Nowell W R."/>
        </authorList>
    </citation>
    <scope>NUCLEOTIDE SEQUENCE</scope>
</reference>
<evidence type="ECO:0000313" key="2">
    <source>
        <dbReference type="EMBL" id="CAF1494523.1"/>
    </source>
</evidence>
<feature type="transmembrane region" description="Helical" evidence="1">
    <location>
        <begin position="97"/>
        <end position="123"/>
    </location>
</feature>
<feature type="transmembrane region" description="Helical" evidence="1">
    <location>
        <begin position="191"/>
        <end position="213"/>
    </location>
</feature>
<evidence type="ECO:0000313" key="3">
    <source>
        <dbReference type="Proteomes" id="UP000663891"/>
    </source>
</evidence>
<name>A0A815SP81_9BILA</name>
<dbReference type="AlphaFoldDB" id="A0A815SP81"/>
<feature type="transmembrane region" description="Helical" evidence="1">
    <location>
        <begin position="61"/>
        <end position="85"/>
    </location>
</feature>
<evidence type="ECO:0000256" key="1">
    <source>
        <dbReference type="SAM" id="Phobius"/>
    </source>
</evidence>
<gene>
    <name evidence="2" type="ORF">VCS650_LOCUS41891</name>
</gene>
<dbReference type="PANTHER" id="PTHR33444:SF7">
    <property type="entry name" value="TRANSMEMBRANE PROTEIN 272"/>
    <property type="match status" value="1"/>
</dbReference>
<dbReference type="EMBL" id="CAJNON010001968">
    <property type="protein sequence ID" value="CAF1494523.1"/>
    <property type="molecule type" value="Genomic_DNA"/>
</dbReference>
<feature type="transmembrane region" description="Helical" evidence="1">
    <location>
        <begin position="233"/>
        <end position="260"/>
    </location>
</feature>
<feature type="transmembrane region" description="Helical" evidence="1">
    <location>
        <begin position="322"/>
        <end position="346"/>
    </location>
</feature>
<organism evidence="2 3">
    <name type="scientific">Adineta steineri</name>
    <dbReference type="NCBI Taxonomy" id="433720"/>
    <lineage>
        <taxon>Eukaryota</taxon>
        <taxon>Metazoa</taxon>
        <taxon>Spiralia</taxon>
        <taxon>Gnathifera</taxon>
        <taxon>Rotifera</taxon>
        <taxon>Eurotatoria</taxon>
        <taxon>Bdelloidea</taxon>
        <taxon>Adinetida</taxon>
        <taxon>Adinetidae</taxon>
        <taxon>Adineta</taxon>
    </lineage>
</organism>
<comment type="caution">
    <text evidence="2">The sequence shown here is derived from an EMBL/GenBank/DDBJ whole genome shotgun (WGS) entry which is preliminary data.</text>
</comment>
<feature type="transmembrane region" description="Helical" evidence="1">
    <location>
        <begin position="272"/>
        <end position="302"/>
    </location>
</feature>
<dbReference type="OrthoDB" id="6157510at2759"/>
<keyword evidence="1" id="KW-0472">Membrane</keyword>
<dbReference type="InterPro" id="IPR040350">
    <property type="entry name" value="TMEM272"/>
</dbReference>
<protein>
    <submittedName>
        <fullName evidence="2">Uncharacterized protein</fullName>
    </submittedName>
</protein>
<accession>A0A815SP81</accession>
<keyword evidence="1" id="KW-0812">Transmembrane</keyword>
<keyword evidence="1" id="KW-1133">Transmembrane helix</keyword>
<sequence>MSGTLVEERKTISFVPDVVTGILGSVYCLVVLFILLIIPILQVAFGAAYRNQCPINSNISVYLIVSGACGIATILLTIIIAIAFICLFKKDSKGTSFITGCIIGIVFLILFLMSLFLSPWFIVGNVWIFGVYSTVDLDNTSSSNYCHRTLYQFAFWILIVHDSFHTNMNKESGPSTTNDDELKLKFIPGPLAAILGSVYCLVILCILLVIPILQLAIGASFQNQCPVSPNIPTYLIVSGACGIATIVLTIIITLAFILCIKRGTAGASIVSGCIIGLVCLILFLMSFFLFAWFIVGNVWVFSVHSKVDLDNPLSANYCQRTLYQFAFTIIIMTYVMSVISCCCSCFRSCCEVGKALKK</sequence>
<proteinExistence type="predicted"/>